<name>A0A2V2ZZ81_9BACI</name>
<gene>
    <name evidence="2" type="ORF">DFO73_10459</name>
</gene>
<proteinExistence type="predicted"/>
<feature type="region of interest" description="Disordered" evidence="1">
    <location>
        <begin position="1"/>
        <end position="24"/>
    </location>
</feature>
<protein>
    <submittedName>
        <fullName evidence="2">Uncharacterized protein</fullName>
    </submittedName>
</protein>
<comment type="caution">
    <text evidence="2">The sequence shown here is derived from an EMBL/GenBank/DDBJ whole genome shotgun (WGS) entry which is preliminary data.</text>
</comment>
<reference evidence="2 3" key="1">
    <citation type="submission" date="2018-05" db="EMBL/GenBank/DDBJ databases">
        <title>Freshwater and sediment microbial communities from various areas in North America, analyzing microbe dynamics in response to fracking.</title>
        <authorList>
            <person name="Lamendella R."/>
        </authorList>
    </citation>
    <scope>NUCLEOTIDE SEQUENCE [LARGE SCALE GENOMIC DNA]</scope>
    <source>
        <strain evidence="2 3">15_TX</strain>
    </source>
</reference>
<evidence type="ECO:0000313" key="2">
    <source>
        <dbReference type="EMBL" id="PWW29428.1"/>
    </source>
</evidence>
<sequence length="102" mass="11476">MLLFTSGCGATHSSDPVKGSEDESDLRQINIEEINTLLSAASKHDSTFYEGGPYTTEEVHIYFKKYFTPDYIEENILNGENIKQENGEWILAFPGSEFMEGT</sequence>
<dbReference type="EMBL" id="QGTW01000004">
    <property type="protein sequence ID" value="PWW29428.1"/>
    <property type="molecule type" value="Genomic_DNA"/>
</dbReference>
<dbReference type="OrthoDB" id="2679240at2"/>
<dbReference type="AlphaFoldDB" id="A0A2V2ZZ81"/>
<dbReference type="RefSeq" id="WP_110064496.1">
    <property type="nucleotide sequence ID" value="NZ_QGTW01000004.1"/>
</dbReference>
<organism evidence="2 3">
    <name type="scientific">Cytobacillus oceanisediminis</name>
    <dbReference type="NCBI Taxonomy" id="665099"/>
    <lineage>
        <taxon>Bacteria</taxon>
        <taxon>Bacillati</taxon>
        <taxon>Bacillota</taxon>
        <taxon>Bacilli</taxon>
        <taxon>Bacillales</taxon>
        <taxon>Bacillaceae</taxon>
        <taxon>Cytobacillus</taxon>
    </lineage>
</organism>
<evidence type="ECO:0000256" key="1">
    <source>
        <dbReference type="SAM" id="MobiDB-lite"/>
    </source>
</evidence>
<dbReference type="Proteomes" id="UP000247150">
    <property type="component" value="Unassembled WGS sequence"/>
</dbReference>
<evidence type="ECO:0000313" key="3">
    <source>
        <dbReference type="Proteomes" id="UP000247150"/>
    </source>
</evidence>
<accession>A0A2V2ZZ81</accession>